<organism evidence="12 13">
    <name type="scientific">Parvularcula dongshanensis</name>
    <dbReference type="NCBI Taxonomy" id="1173995"/>
    <lineage>
        <taxon>Bacteria</taxon>
        <taxon>Pseudomonadati</taxon>
        <taxon>Pseudomonadota</taxon>
        <taxon>Alphaproteobacteria</taxon>
        <taxon>Parvularculales</taxon>
        <taxon>Parvularculaceae</taxon>
        <taxon>Parvularcula</taxon>
    </lineage>
</organism>
<keyword evidence="2" id="KW-0813">Transport</keyword>
<dbReference type="InterPro" id="IPR003593">
    <property type="entry name" value="AAA+_ATPase"/>
</dbReference>
<evidence type="ECO:0000256" key="1">
    <source>
        <dbReference type="ARBA" id="ARBA00004651"/>
    </source>
</evidence>
<evidence type="ECO:0000313" key="12">
    <source>
        <dbReference type="EMBL" id="MBB4658014.1"/>
    </source>
</evidence>
<dbReference type="PANTHER" id="PTHR24221:SF654">
    <property type="entry name" value="ATP-BINDING CASSETTE SUB-FAMILY B MEMBER 6"/>
    <property type="match status" value="1"/>
</dbReference>
<accession>A0A840I1A2</accession>
<dbReference type="InterPro" id="IPR036640">
    <property type="entry name" value="ABC1_TM_sf"/>
</dbReference>
<keyword evidence="6 12" id="KW-0067">ATP-binding</keyword>
<feature type="transmembrane region" description="Helical" evidence="9">
    <location>
        <begin position="158"/>
        <end position="191"/>
    </location>
</feature>
<dbReference type="PROSITE" id="PS50893">
    <property type="entry name" value="ABC_TRANSPORTER_2"/>
    <property type="match status" value="1"/>
</dbReference>
<keyword evidence="5" id="KW-0547">Nucleotide-binding</keyword>
<evidence type="ECO:0000256" key="2">
    <source>
        <dbReference type="ARBA" id="ARBA00022448"/>
    </source>
</evidence>
<evidence type="ECO:0000256" key="7">
    <source>
        <dbReference type="ARBA" id="ARBA00022989"/>
    </source>
</evidence>
<dbReference type="AlphaFoldDB" id="A0A840I1A2"/>
<dbReference type="GO" id="GO:0016887">
    <property type="term" value="F:ATP hydrolysis activity"/>
    <property type="evidence" value="ECO:0007669"/>
    <property type="project" value="InterPro"/>
</dbReference>
<dbReference type="PROSITE" id="PS00211">
    <property type="entry name" value="ABC_TRANSPORTER_1"/>
    <property type="match status" value="1"/>
</dbReference>
<gene>
    <name evidence="12" type="ORF">GGQ59_000514</name>
</gene>
<comment type="subcellular location">
    <subcellularLocation>
        <location evidence="1">Cell membrane</location>
        <topology evidence="1">Multi-pass membrane protein</topology>
    </subcellularLocation>
</comment>
<keyword evidence="4 9" id="KW-0812">Transmembrane</keyword>
<dbReference type="PROSITE" id="PS50929">
    <property type="entry name" value="ABC_TM1F"/>
    <property type="match status" value="1"/>
</dbReference>
<dbReference type="EMBL" id="JACHOB010000001">
    <property type="protein sequence ID" value="MBB4658014.1"/>
    <property type="molecule type" value="Genomic_DNA"/>
</dbReference>
<proteinExistence type="predicted"/>
<reference evidence="12 13" key="1">
    <citation type="submission" date="2020-08" db="EMBL/GenBank/DDBJ databases">
        <title>Genomic Encyclopedia of Type Strains, Phase IV (KMG-IV): sequencing the most valuable type-strain genomes for metagenomic binning, comparative biology and taxonomic classification.</title>
        <authorList>
            <person name="Goeker M."/>
        </authorList>
    </citation>
    <scope>NUCLEOTIDE SEQUENCE [LARGE SCALE GENOMIC DNA]</scope>
    <source>
        <strain evidence="12 13">DSM 102850</strain>
    </source>
</reference>
<dbReference type="InterPro" id="IPR039421">
    <property type="entry name" value="Type_1_exporter"/>
</dbReference>
<evidence type="ECO:0000256" key="9">
    <source>
        <dbReference type="SAM" id="Phobius"/>
    </source>
</evidence>
<evidence type="ECO:0000259" key="11">
    <source>
        <dbReference type="PROSITE" id="PS50929"/>
    </source>
</evidence>
<dbReference type="InterPro" id="IPR017871">
    <property type="entry name" value="ABC_transporter-like_CS"/>
</dbReference>
<feature type="transmembrane region" description="Helical" evidence="9">
    <location>
        <begin position="254"/>
        <end position="283"/>
    </location>
</feature>
<dbReference type="RefSeq" id="WP_183815536.1">
    <property type="nucleotide sequence ID" value="NZ_JACHOB010000001.1"/>
</dbReference>
<keyword evidence="7 9" id="KW-1133">Transmembrane helix</keyword>
<dbReference type="Pfam" id="PF00005">
    <property type="entry name" value="ABC_tran"/>
    <property type="match status" value="1"/>
</dbReference>
<dbReference type="PANTHER" id="PTHR24221">
    <property type="entry name" value="ATP-BINDING CASSETTE SUB-FAMILY B"/>
    <property type="match status" value="1"/>
</dbReference>
<feature type="domain" description="ABC transporter" evidence="10">
    <location>
        <begin position="352"/>
        <end position="586"/>
    </location>
</feature>
<dbReference type="FunFam" id="3.40.50.300:FF:000221">
    <property type="entry name" value="Multidrug ABC transporter ATP-binding protein"/>
    <property type="match status" value="1"/>
</dbReference>
<evidence type="ECO:0000256" key="8">
    <source>
        <dbReference type="ARBA" id="ARBA00023136"/>
    </source>
</evidence>
<dbReference type="InterPro" id="IPR003439">
    <property type="entry name" value="ABC_transporter-like_ATP-bd"/>
</dbReference>
<name>A0A840I1A2_9PROT</name>
<dbReference type="GO" id="GO:0034040">
    <property type="term" value="F:ATPase-coupled lipid transmembrane transporter activity"/>
    <property type="evidence" value="ECO:0007669"/>
    <property type="project" value="TreeGrafter"/>
</dbReference>
<keyword evidence="8 9" id="KW-0472">Membrane</keyword>
<comment type="caution">
    <text evidence="12">The sequence shown here is derived from an EMBL/GenBank/DDBJ whole genome shotgun (WGS) entry which is preliminary data.</text>
</comment>
<feature type="transmembrane region" description="Helical" evidence="9">
    <location>
        <begin position="76"/>
        <end position="98"/>
    </location>
</feature>
<evidence type="ECO:0000313" key="13">
    <source>
        <dbReference type="Proteomes" id="UP000563524"/>
    </source>
</evidence>
<dbReference type="Proteomes" id="UP000563524">
    <property type="component" value="Unassembled WGS sequence"/>
</dbReference>
<evidence type="ECO:0000256" key="3">
    <source>
        <dbReference type="ARBA" id="ARBA00022475"/>
    </source>
</evidence>
<evidence type="ECO:0000256" key="6">
    <source>
        <dbReference type="ARBA" id="ARBA00022840"/>
    </source>
</evidence>
<dbReference type="InterPro" id="IPR027417">
    <property type="entry name" value="P-loop_NTPase"/>
</dbReference>
<evidence type="ECO:0000256" key="4">
    <source>
        <dbReference type="ARBA" id="ARBA00022692"/>
    </source>
</evidence>
<dbReference type="GO" id="GO:0005886">
    <property type="term" value="C:plasma membrane"/>
    <property type="evidence" value="ECO:0007669"/>
    <property type="project" value="UniProtKB-SubCell"/>
</dbReference>
<dbReference type="Gene3D" id="3.40.50.300">
    <property type="entry name" value="P-loop containing nucleotide triphosphate hydrolases"/>
    <property type="match status" value="1"/>
</dbReference>
<dbReference type="Pfam" id="PF00664">
    <property type="entry name" value="ABC_membrane"/>
    <property type="match status" value="1"/>
</dbReference>
<dbReference type="Gene3D" id="1.20.1560.10">
    <property type="entry name" value="ABC transporter type 1, transmembrane domain"/>
    <property type="match status" value="1"/>
</dbReference>
<dbReference type="GO" id="GO:0140359">
    <property type="term" value="F:ABC-type transporter activity"/>
    <property type="evidence" value="ECO:0007669"/>
    <property type="project" value="InterPro"/>
</dbReference>
<evidence type="ECO:0000256" key="5">
    <source>
        <dbReference type="ARBA" id="ARBA00022741"/>
    </source>
</evidence>
<evidence type="ECO:0000259" key="10">
    <source>
        <dbReference type="PROSITE" id="PS50893"/>
    </source>
</evidence>
<dbReference type="SMART" id="SM00382">
    <property type="entry name" value="AAA"/>
    <property type="match status" value="1"/>
</dbReference>
<keyword evidence="3" id="KW-1003">Cell membrane</keyword>
<dbReference type="SUPFAM" id="SSF90123">
    <property type="entry name" value="ABC transporter transmembrane region"/>
    <property type="match status" value="1"/>
</dbReference>
<dbReference type="InterPro" id="IPR011527">
    <property type="entry name" value="ABC1_TM_dom"/>
</dbReference>
<keyword evidence="13" id="KW-1185">Reference proteome</keyword>
<dbReference type="GO" id="GO:0005524">
    <property type="term" value="F:ATP binding"/>
    <property type="evidence" value="ECO:0007669"/>
    <property type="project" value="UniProtKB-KW"/>
</dbReference>
<feature type="transmembrane region" description="Helical" evidence="9">
    <location>
        <begin position="39"/>
        <end position="64"/>
    </location>
</feature>
<sequence length="601" mass="62776">MITASLSGTRKDREPAQAAGLRRSLRVLSGMILARRGTAATLIAAGVLLAGVQLTEATLFGAIIDSLTREEPTLPAALSWGALGLLGIVLSAVVALFADRLAHRIKVMGLNTAYERVITLPPRASERGGSGRILRTLVAGSDALFAVSITLFREHVTAVAAVLLVLPLAMSINIKLSVVLIALALLFALAFSVVTRHAQSGQRAVEARVQEVYSRVGDVVPNVAIVQAFGRLAIEAEAMRSMTGNVLKAQYPVLGWWAMLAILTRSAGTLALIVTVTIGAVLVSRGEASVGEVVTFVGFATLIIGKLDQIGSGLTRIFVQAPTLGALADLLDARTGDESGGNPELTPEGGAVRFEDVSFRFPDGGGGLANVSFEAKPGQTIALVGPTGSGKTTTLALLQRFRDPQSGRILIDGQDVKAHSLASVRSALGVVFQDAGLLNRSVAENLLVAKPGASTDEMEDALARAELLDAVRRKPGGLGFVVGERGENLSGGERQRLAIARALLKDAPILLLDEATSALDPATEGKVKRALDEARRGRTTLAIAHRLSTIADADLILVLEAGRIAERGTYRELLAKGGLFARLVAEAEDGETLPAPVSVAA</sequence>
<protein>
    <submittedName>
        <fullName evidence="12">ATP-binding cassette subfamily B protein</fullName>
    </submittedName>
</protein>
<feature type="domain" description="ABC transmembrane type-1" evidence="11">
    <location>
        <begin position="40"/>
        <end position="317"/>
    </location>
</feature>
<dbReference type="SUPFAM" id="SSF52540">
    <property type="entry name" value="P-loop containing nucleoside triphosphate hydrolases"/>
    <property type="match status" value="1"/>
</dbReference>